<evidence type="ECO:0000256" key="5">
    <source>
        <dbReference type="SAM" id="SignalP"/>
    </source>
</evidence>
<evidence type="ECO:0000313" key="8">
    <source>
        <dbReference type="Proteomes" id="UP000218327"/>
    </source>
</evidence>
<proteinExistence type="inferred from homology"/>
<feature type="domain" description="Pyrrolo-quinoline quinone repeat" evidence="6">
    <location>
        <begin position="63"/>
        <end position="665"/>
    </location>
</feature>
<evidence type="ECO:0000256" key="4">
    <source>
        <dbReference type="SAM" id="MobiDB-lite"/>
    </source>
</evidence>
<dbReference type="SUPFAM" id="SSF50998">
    <property type="entry name" value="Quinoprotein alcohol dehydrogenase-like"/>
    <property type="match status" value="1"/>
</dbReference>
<dbReference type="Gene3D" id="2.140.10.10">
    <property type="entry name" value="Quinoprotein alcohol dehydrogenase-like superfamily"/>
    <property type="match status" value="2"/>
</dbReference>
<dbReference type="Pfam" id="PF01011">
    <property type="entry name" value="PQQ"/>
    <property type="match status" value="1"/>
</dbReference>
<organism evidence="7 8">
    <name type="scientific">SAR86 cluster bacterium</name>
    <dbReference type="NCBI Taxonomy" id="2030880"/>
    <lineage>
        <taxon>Bacteria</taxon>
        <taxon>Pseudomonadati</taxon>
        <taxon>Pseudomonadota</taxon>
        <taxon>Gammaproteobacteria</taxon>
        <taxon>SAR86 cluster</taxon>
    </lineage>
</organism>
<feature type="region of interest" description="Disordered" evidence="4">
    <location>
        <begin position="403"/>
        <end position="427"/>
    </location>
</feature>
<dbReference type="Proteomes" id="UP000218327">
    <property type="component" value="Unassembled WGS sequence"/>
</dbReference>
<reference evidence="8" key="1">
    <citation type="submission" date="2017-08" db="EMBL/GenBank/DDBJ databases">
        <title>A dynamic microbial community with high functional redundancy inhabits the cold, oxic subseafloor aquifer.</title>
        <authorList>
            <person name="Tully B.J."/>
            <person name="Wheat C.G."/>
            <person name="Glazer B.T."/>
            <person name="Huber J.A."/>
        </authorList>
    </citation>
    <scope>NUCLEOTIDE SEQUENCE [LARGE SCALE GENOMIC DNA]</scope>
</reference>
<dbReference type="InterPro" id="IPR018391">
    <property type="entry name" value="PQQ_b-propeller_rpt"/>
</dbReference>
<comment type="caution">
    <text evidence="7">The sequence shown here is derived from an EMBL/GenBank/DDBJ whole genome shotgun (WGS) entry which is preliminary data.</text>
</comment>
<keyword evidence="3" id="KW-0560">Oxidoreductase</keyword>
<feature type="compositionally biased region" description="Polar residues" evidence="4">
    <location>
        <begin position="404"/>
        <end position="419"/>
    </location>
</feature>
<dbReference type="InterPro" id="IPR011047">
    <property type="entry name" value="Quinoprotein_ADH-like_sf"/>
</dbReference>
<feature type="signal peptide" evidence="5">
    <location>
        <begin position="1"/>
        <end position="27"/>
    </location>
</feature>
<evidence type="ECO:0000256" key="3">
    <source>
        <dbReference type="ARBA" id="ARBA00023002"/>
    </source>
</evidence>
<evidence type="ECO:0000256" key="1">
    <source>
        <dbReference type="ARBA" id="ARBA00001931"/>
    </source>
</evidence>
<dbReference type="AlphaFoldDB" id="A0A2A5B5N6"/>
<feature type="chain" id="PRO_5012833886" evidence="5">
    <location>
        <begin position="28"/>
        <end position="684"/>
    </location>
</feature>
<dbReference type="SMART" id="SM00564">
    <property type="entry name" value="PQQ"/>
    <property type="match status" value="5"/>
</dbReference>
<protein>
    <submittedName>
        <fullName evidence="7">Pyrroloquinoline quinone-dependent dehydrogenase</fullName>
    </submittedName>
</protein>
<dbReference type="PANTHER" id="PTHR32303:SF4">
    <property type="entry name" value="QUINOPROTEIN GLUCOSE DEHYDROGENASE"/>
    <property type="match status" value="1"/>
</dbReference>
<dbReference type="PANTHER" id="PTHR32303">
    <property type="entry name" value="QUINOPROTEIN ALCOHOL DEHYDROGENASE (CYTOCHROME C)"/>
    <property type="match status" value="1"/>
</dbReference>
<comment type="cofactor">
    <cofactor evidence="1">
        <name>pyrroloquinoline quinone</name>
        <dbReference type="ChEBI" id="CHEBI:58442"/>
    </cofactor>
</comment>
<dbReference type="InterPro" id="IPR002372">
    <property type="entry name" value="PQQ_rpt_dom"/>
</dbReference>
<dbReference type="EMBL" id="NVVJ01000009">
    <property type="protein sequence ID" value="PCJ26877.1"/>
    <property type="molecule type" value="Genomic_DNA"/>
</dbReference>
<keyword evidence="5" id="KW-0732">Signal</keyword>
<name>A0A2A5B5N6_9GAMM</name>
<accession>A0A2A5B5N6</accession>
<evidence type="ECO:0000259" key="6">
    <source>
        <dbReference type="Pfam" id="PF01011"/>
    </source>
</evidence>
<sequence>MISSIIIKLTFNNIRAGLILCSAIALASCGPQQEAPATDPETTQEPIAQLEEATPEETQVGEWGAYGADTGNTKYTALDQINASNVADLEIAWRRPALDQYYTDMNPQQRFSSNWISAAVVRNGIAYIPNGVGLVEAFNPGSGETIWVQEPVGGAEGLPGAVTRGVAYWSEGNDRRILVQRGTYLYALNADNGQMIASFGDNGRANLHLNPEGSELFRWGGVPMVVRDVVVIGQSMSDTFSNKEAFRGDVNAFDVRTGELRWTYNTIPQEGQFGTASWQDRSWSFTGHSPVWALFSADEELGLVYMPISSSTNDMYGGHRIGDNLFSQSLVAVDAETGERVWHYQMVHHGLWDYDPPAAPILMDITVDGVEIKAITQITKQAFAFVFNRETGEPIWDIEEREVPQSTTPGEVTSLTQPFPTKPAPFDRQGTTVDNLIDFTPELRAEALDIVSNFVTGPLFTPPSIASDDPNGTQGTIQLPGSQGGGDVQGAAFDPETGYLYIPSITSPFVADIVPGDPEVTNLAFVKGGRRWIAGPRGLPLFKPPYGRITAINMNTGEHVWMVPNGDGPIDHPDLVDLNLGKLGVPGRPSPLLTSSLLFVGEGLTNQRPGGRIPFDMPVSIATNSGGPMFRAYDKESGDIVWETELEAGTSGAPISYLHDGNQYILVTIGDRVHSPELIAFKLP</sequence>
<comment type="similarity">
    <text evidence="2">Belongs to the bacterial PQQ dehydrogenase family.</text>
</comment>
<evidence type="ECO:0000313" key="7">
    <source>
        <dbReference type="EMBL" id="PCJ26877.1"/>
    </source>
</evidence>
<evidence type="ECO:0000256" key="2">
    <source>
        <dbReference type="ARBA" id="ARBA00008156"/>
    </source>
</evidence>
<dbReference type="GO" id="GO:0016491">
    <property type="term" value="F:oxidoreductase activity"/>
    <property type="evidence" value="ECO:0007669"/>
    <property type="project" value="UniProtKB-KW"/>
</dbReference>
<gene>
    <name evidence="7" type="ORF">COA96_04415</name>
</gene>